<dbReference type="OrthoDB" id="185373at2759"/>
<dbReference type="SUPFAM" id="SSF81901">
    <property type="entry name" value="HCP-like"/>
    <property type="match status" value="1"/>
</dbReference>
<dbReference type="Proteomes" id="UP000265566">
    <property type="component" value="Chromosome 1"/>
</dbReference>
<dbReference type="Pfam" id="PF01535">
    <property type="entry name" value="PPR"/>
    <property type="match status" value="3"/>
</dbReference>
<proteinExistence type="inferred from homology"/>
<dbReference type="PANTHER" id="PTHR46128">
    <property type="entry name" value="MITOCHONDRIAL GROUP I INTRON SPLICING FACTOR CCM1"/>
    <property type="match status" value="1"/>
</dbReference>
<dbReference type="Gramene" id="rna1705">
    <property type="protein sequence ID" value="RHN78177.1"/>
    <property type="gene ID" value="gene1705"/>
</dbReference>
<gene>
    <name evidence="6" type="primary">25482689</name>
    <name evidence="4" type="ordered locus">MTR_1g034440</name>
    <name evidence="5" type="ORF">MtrunA17_Chr1g0162671</name>
</gene>
<dbReference type="Gene3D" id="1.25.40.10">
    <property type="entry name" value="Tetratricopeptide repeat domain"/>
    <property type="match status" value="2"/>
</dbReference>
<accession>A0A072VRM3</accession>
<dbReference type="AlphaFoldDB" id="A0A072VRM3"/>
<reference evidence="6" key="3">
    <citation type="submission" date="2015-04" db="UniProtKB">
        <authorList>
            <consortium name="EnsemblPlants"/>
        </authorList>
    </citation>
    <scope>IDENTIFICATION</scope>
    <source>
        <strain evidence="6">cv. Jemalong A17</strain>
    </source>
</reference>
<evidence type="ECO:0000256" key="3">
    <source>
        <dbReference type="PROSITE-ProRule" id="PRU00708"/>
    </source>
</evidence>
<dbReference type="InterPro" id="IPR050872">
    <property type="entry name" value="PPR_P_subfamily"/>
</dbReference>
<keyword evidence="2" id="KW-0677">Repeat</keyword>
<organism evidence="4 7">
    <name type="scientific">Medicago truncatula</name>
    <name type="common">Barrel medic</name>
    <name type="synonym">Medicago tribuloides</name>
    <dbReference type="NCBI Taxonomy" id="3880"/>
    <lineage>
        <taxon>Eukaryota</taxon>
        <taxon>Viridiplantae</taxon>
        <taxon>Streptophyta</taxon>
        <taxon>Embryophyta</taxon>
        <taxon>Tracheophyta</taxon>
        <taxon>Spermatophyta</taxon>
        <taxon>Magnoliopsida</taxon>
        <taxon>eudicotyledons</taxon>
        <taxon>Gunneridae</taxon>
        <taxon>Pentapetalae</taxon>
        <taxon>rosids</taxon>
        <taxon>fabids</taxon>
        <taxon>Fabales</taxon>
        <taxon>Fabaceae</taxon>
        <taxon>Papilionoideae</taxon>
        <taxon>50 kb inversion clade</taxon>
        <taxon>NPAAA clade</taxon>
        <taxon>Hologalegina</taxon>
        <taxon>IRL clade</taxon>
        <taxon>Trifolieae</taxon>
        <taxon>Medicago</taxon>
    </lineage>
</organism>
<dbReference type="EnsemblPlants" id="KEH40775">
    <property type="protein sequence ID" value="KEH40775"/>
    <property type="gene ID" value="MTR_1g034440"/>
</dbReference>
<reference evidence="8" key="4">
    <citation type="journal article" date="2018" name="Nat. Plants">
        <title>Whole-genome landscape of Medicago truncatula symbiotic genes.</title>
        <authorList>
            <person name="Pecrix Y."/>
            <person name="Staton S.E."/>
            <person name="Sallet E."/>
            <person name="Lelandais-Briere C."/>
            <person name="Moreau S."/>
            <person name="Carrere S."/>
            <person name="Blein T."/>
            <person name="Jardinaud M.F."/>
            <person name="Latrasse D."/>
            <person name="Zouine M."/>
            <person name="Zahm M."/>
            <person name="Kreplak J."/>
            <person name="Mayjonade B."/>
            <person name="Satge C."/>
            <person name="Perez M."/>
            <person name="Cauet S."/>
            <person name="Marande W."/>
            <person name="Chantry-Darmon C."/>
            <person name="Lopez-Roques C."/>
            <person name="Bouchez O."/>
            <person name="Berard A."/>
            <person name="Debelle F."/>
            <person name="Munos S."/>
            <person name="Bendahmane A."/>
            <person name="Berges H."/>
            <person name="Niebel A."/>
            <person name="Buitink J."/>
            <person name="Frugier F."/>
            <person name="Benhamed M."/>
            <person name="Crespi M."/>
            <person name="Gouzy J."/>
            <person name="Gamas P."/>
        </authorList>
    </citation>
    <scope>NUCLEOTIDE SEQUENCE [LARGE SCALE GENOMIC DNA]</scope>
    <source>
        <strain evidence="8">cv. Jemalong A17</strain>
    </source>
</reference>
<name>A0A072VRM3_MEDTR</name>
<dbReference type="EMBL" id="PSQE01000001">
    <property type="protein sequence ID" value="RHN78177.1"/>
    <property type="molecule type" value="Genomic_DNA"/>
</dbReference>
<dbReference type="InterPro" id="IPR002885">
    <property type="entry name" value="PPR_rpt"/>
</dbReference>
<feature type="repeat" description="PPR" evidence="3">
    <location>
        <begin position="125"/>
        <end position="161"/>
    </location>
</feature>
<dbReference type="Pfam" id="PF13041">
    <property type="entry name" value="PPR_2"/>
    <property type="match status" value="1"/>
</dbReference>
<keyword evidence="7" id="KW-1185">Reference proteome</keyword>
<dbReference type="InterPro" id="IPR011990">
    <property type="entry name" value="TPR-like_helical_dom_sf"/>
</dbReference>
<reference evidence="4 7" key="2">
    <citation type="journal article" date="2014" name="BMC Genomics">
        <title>An improved genome release (version Mt4.0) for the model legume Medicago truncatula.</title>
        <authorList>
            <person name="Tang H."/>
            <person name="Krishnakumar V."/>
            <person name="Bidwell S."/>
            <person name="Rosen B."/>
            <person name="Chan A."/>
            <person name="Zhou S."/>
            <person name="Gentzbittel L."/>
            <person name="Childs K.L."/>
            <person name="Yandell M."/>
            <person name="Gundlach H."/>
            <person name="Mayer K.F."/>
            <person name="Schwartz D.C."/>
            <person name="Town C.D."/>
        </authorList>
    </citation>
    <scope>GENOME REANNOTATION</scope>
    <source>
        <strain evidence="4">A17</strain>
        <strain evidence="6 7">cv. Jemalong A17</strain>
    </source>
</reference>
<dbReference type="EMBL" id="CM001217">
    <property type="protein sequence ID" value="KEH40775.1"/>
    <property type="molecule type" value="Genomic_DNA"/>
</dbReference>
<dbReference type="PANTHER" id="PTHR46128:SF211">
    <property type="entry name" value="PENTACOTRIPEPTIDE-REPEAT REGION OF PRORP DOMAIN-CONTAINING PROTEIN"/>
    <property type="match status" value="1"/>
</dbReference>
<evidence type="ECO:0000313" key="7">
    <source>
        <dbReference type="Proteomes" id="UP000002051"/>
    </source>
</evidence>
<dbReference type="PROSITE" id="PS51375">
    <property type="entry name" value="PPR"/>
    <property type="match status" value="1"/>
</dbReference>
<evidence type="ECO:0000313" key="6">
    <source>
        <dbReference type="EnsemblPlants" id="KEH40775"/>
    </source>
</evidence>
<dbReference type="HOGENOM" id="CLU_002706_49_0_1"/>
<protein>
    <submittedName>
        <fullName evidence="4">PPR superfamily protein</fullName>
    </submittedName>
    <submittedName>
        <fullName evidence="5">Putative pentatricopeptide</fullName>
    </submittedName>
</protein>
<dbReference type="Proteomes" id="UP000002051">
    <property type="component" value="Unassembled WGS sequence"/>
</dbReference>
<evidence type="ECO:0000313" key="8">
    <source>
        <dbReference type="Proteomes" id="UP000265566"/>
    </source>
</evidence>
<evidence type="ECO:0000313" key="5">
    <source>
        <dbReference type="EMBL" id="RHN78177.1"/>
    </source>
</evidence>
<dbReference type="NCBIfam" id="TIGR00756">
    <property type="entry name" value="PPR"/>
    <property type="match status" value="2"/>
</dbReference>
<evidence type="ECO:0000256" key="1">
    <source>
        <dbReference type="ARBA" id="ARBA00007626"/>
    </source>
</evidence>
<reference evidence="5" key="5">
    <citation type="journal article" date="2018" name="Nat. Plants">
        <title>Whole-genome landscape of Medicago truncatula symbiotic genes.</title>
        <authorList>
            <person name="Pecrix Y."/>
            <person name="Gamas P."/>
            <person name="Carrere S."/>
        </authorList>
    </citation>
    <scope>NUCLEOTIDE SEQUENCE</scope>
    <source>
        <tissue evidence="5">Leaves</tissue>
    </source>
</reference>
<reference evidence="4 7" key="1">
    <citation type="journal article" date="2011" name="Nature">
        <title>The Medicago genome provides insight into the evolution of rhizobial symbioses.</title>
        <authorList>
            <person name="Young N.D."/>
            <person name="Debelle F."/>
            <person name="Oldroyd G.E."/>
            <person name="Geurts R."/>
            <person name="Cannon S.B."/>
            <person name="Udvardi M.K."/>
            <person name="Benedito V.A."/>
            <person name="Mayer K.F."/>
            <person name="Gouzy J."/>
            <person name="Schoof H."/>
            <person name="Van de Peer Y."/>
            <person name="Proost S."/>
            <person name="Cook D.R."/>
            <person name="Meyers B.C."/>
            <person name="Spannagl M."/>
            <person name="Cheung F."/>
            <person name="De Mita S."/>
            <person name="Krishnakumar V."/>
            <person name="Gundlach H."/>
            <person name="Zhou S."/>
            <person name="Mudge J."/>
            <person name="Bharti A.K."/>
            <person name="Murray J.D."/>
            <person name="Naoumkina M.A."/>
            <person name="Rosen B."/>
            <person name="Silverstein K.A."/>
            <person name="Tang H."/>
            <person name="Rombauts S."/>
            <person name="Zhao P.X."/>
            <person name="Zhou P."/>
            <person name="Barbe V."/>
            <person name="Bardou P."/>
            <person name="Bechner M."/>
            <person name="Bellec A."/>
            <person name="Berger A."/>
            <person name="Berges H."/>
            <person name="Bidwell S."/>
            <person name="Bisseling T."/>
            <person name="Choisne N."/>
            <person name="Couloux A."/>
            <person name="Denny R."/>
            <person name="Deshpande S."/>
            <person name="Dai X."/>
            <person name="Doyle J.J."/>
            <person name="Dudez A.M."/>
            <person name="Farmer A.D."/>
            <person name="Fouteau S."/>
            <person name="Franken C."/>
            <person name="Gibelin C."/>
            <person name="Gish J."/>
            <person name="Goldstein S."/>
            <person name="Gonzalez A.J."/>
            <person name="Green P.J."/>
            <person name="Hallab A."/>
            <person name="Hartog M."/>
            <person name="Hua A."/>
            <person name="Humphray S.J."/>
            <person name="Jeong D.H."/>
            <person name="Jing Y."/>
            <person name="Jocker A."/>
            <person name="Kenton S.M."/>
            <person name="Kim D.J."/>
            <person name="Klee K."/>
            <person name="Lai H."/>
            <person name="Lang C."/>
            <person name="Lin S."/>
            <person name="Macmil S.L."/>
            <person name="Magdelenat G."/>
            <person name="Matthews L."/>
            <person name="McCorrison J."/>
            <person name="Monaghan E.L."/>
            <person name="Mun J.H."/>
            <person name="Najar F.Z."/>
            <person name="Nicholson C."/>
            <person name="Noirot C."/>
            <person name="O'Bleness M."/>
            <person name="Paule C.R."/>
            <person name="Poulain J."/>
            <person name="Prion F."/>
            <person name="Qin B."/>
            <person name="Qu C."/>
            <person name="Retzel E.F."/>
            <person name="Riddle C."/>
            <person name="Sallet E."/>
            <person name="Samain S."/>
            <person name="Samson N."/>
            <person name="Sanders I."/>
            <person name="Saurat O."/>
            <person name="Scarpelli C."/>
            <person name="Schiex T."/>
            <person name="Segurens B."/>
            <person name="Severin A.J."/>
            <person name="Sherrier D.J."/>
            <person name="Shi R."/>
            <person name="Sims S."/>
            <person name="Singer S.R."/>
            <person name="Sinharoy S."/>
            <person name="Sterck L."/>
            <person name="Viollet A."/>
            <person name="Wang B.B."/>
            <person name="Wang K."/>
            <person name="Wang M."/>
            <person name="Wang X."/>
            <person name="Warfsmann J."/>
            <person name="Weissenbach J."/>
            <person name="White D.D."/>
            <person name="White J.D."/>
            <person name="Wiley G.B."/>
            <person name="Wincker P."/>
            <person name="Xing Y."/>
            <person name="Yang L."/>
            <person name="Yao Z."/>
            <person name="Ying F."/>
            <person name="Zhai J."/>
            <person name="Zhou L."/>
            <person name="Zuber A."/>
            <person name="Denarie J."/>
            <person name="Dixon R.A."/>
            <person name="May G.D."/>
            <person name="Schwartz D.C."/>
            <person name="Rogers J."/>
            <person name="Quetier F."/>
            <person name="Town C.D."/>
            <person name="Roe B.A."/>
        </authorList>
    </citation>
    <scope>NUCLEOTIDE SEQUENCE [LARGE SCALE GENOMIC DNA]</scope>
    <source>
        <strain evidence="4">A17</strain>
        <strain evidence="6 7">cv. Jemalong A17</strain>
    </source>
</reference>
<sequence length="412" mass="47227">MLSRLIRYVGTSSVSVSVSVSSSIIIPNNNKLFPPPRPFVSYLIRSFSSSTITEPLYFNLETLDHFSAIRIFDLMLDYDGFYSISDFNFLFSSLIKKGCLLTVFQLAQRWEESLSRKCYDRVYPNIDTWKILISCHSKKKSGNISFAFSLFHRIIEDGHRPTTSTLNDIFRGLCLRGQIYKAIMFYNYTILKGFQLNLETYSIIIHGLCKIGETKKAIHFLREAPQIHKEQNNGLCEIGETKIPFHFLSEAEQEEDEFEDMYDAIIITLCMERHINEAYDLFSEMIVKKKIIPCNDIYCCLVYGYCITGQFKQAIALFREFGEALRIRNIGALDTEHIQDVKAAKFVTEQEVTAAKRAVAVLIKRGVKPDLASCQSVVGGLYNGGTVKVTRKMEELSLRFSVCFLENHYYLG</sequence>
<evidence type="ECO:0000313" key="4">
    <source>
        <dbReference type="EMBL" id="KEH40775.1"/>
    </source>
</evidence>
<evidence type="ECO:0000256" key="2">
    <source>
        <dbReference type="ARBA" id="ARBA00022737"/>
    </source>
</evidence>
<comment type="similarity">
    <text evidence="1">Belongs to the PPR family. P subfamily.</text>
</comment>
<dbReference type="KEGG" id="mtr:25482689"/>